<keyword evidence="3" id="KW-1185">Reference proteome</keyword>
<feature type="compositionally biased region" description="Basic and acidic residues" evidence="1">
    <location>
        <begin position="40"/>
        <end position="57"/>
    </location>
</feature>
<organism evidence="2 3">
    <name type="scientific">Setomelanomma holmii</name>
    <dbReference type="NCBI Taxonomy" id="210430"/>
    <lineage>
        <taxon>Eukaryota</taxon>
        <taxon>Fungi</taxon>
        <taxon>Dikarya</taxon>
        <taxon>Ascomycota</taxon>
        <taxon>Pezizomycotina</taxon>
        <taxon>Dothideomycetes</taxon>
        <taxon>Pleosporomycetidae</taxon>
        <taxon>Pleosporales</taxon>
        <taxon>Pleosporineae</taxon>
        <taxon>Phaeosphaeriaceae</taxon>
        <taxon>Setomelanomma</taxon>
    </lineage>
</organism>
<dbReference type="Proteomes" id="UP000799777">
    <property type="component" value="Unassembled WGS sequence"/>
</dbReference>
<name>A0A9P4HI04_9PLEO</name>
<proteinExistence type="predicted"/>
<evidence type="ECO:0000313" key="2">
    <source>
        <dbReference type="EMBL" id="KAF2033924.1"/>
    </source>
</evidence>
<feature type="region of interest" description="Disordered" evidence="1">
    <location>
        <begin position="1"/>
        <end position="57"/>
    </location>
</feature>
<dbReference type="EMBL" id="ML978163">
    <property type="protein sequence ID" value="KAF2033924.1"/>
    <property type="molecule type" value="Genomic_DNA"/>
</dbReference>
<reference evidence="2" key="1">
    <citation type="journal article" date="2020" name="Stud. Mycol.">
        <title>101 Dothideomycetes genomes: a test case for predicting lifestyles and emergence of pathogens.</title>
        <authorList>
            <person name="Haridas S."/>
            <person name="Albert R."/>
            <person name="Binder M."/>
            <person name="Bloem J."/>
            <person name="Labutti K."/>
            <person name="Salamov A."/>
            <person name="Andreopoulos B."/>
            <person name="Baker S."/>
            <person name="Barry K."/>
            <person name="Bills G."/>
            <person name="Bluhm B."/>
            <person name="Cannon C."/>
            <person name="Castanera R."/>
            <person name="Culley D."/>
            <person name="Daum C."/>
            <person name="Ezra D."/>
            <person name="Gonzalez J."/>
            <person name="Henrissat B."/>
            <person name="Kuo A."/>
            <person name="Liang C."/>
            <person name="Lipzen A."/>
            <person name="Lutzoni F."/>
            <person name="Magnuson J."/>
            <person name="Mondo S."/>
            <person name="Nolan M."/>
            <person name="Ohm R."/>
            <person name="Pangilinan J."/>
            <person name="Park H.-J."/>
            <person name="Ramirez L."/>
            <person name="Alfaro M."/>
            <person name="Sun H."/>
            <person name="Tritt A."/>
            <person name="Yoshinaga Y."/>
            <person name="Zwiers L.-H."/>
            <person name="Turgeon B."/>
            <person name="Goodwin S."/>
            <person name="Spatafora J."/>
            <person name="Crous P."/>
            <person name="Grigoriev I."/>
        </authorList>
    </citation>
    <scope>NUCLEOTIDE SEQUENCE</scope>
    <source>
        <strain evidence="2">CBS 110217</strain>
    </source>
</reference>
<comment type="caution">
    <text evidence="2">The sequence shown here is derived from an EMBL/GenBank/DDBJ whole genome shotgun (WGS) entry which is preliminary data.</text>
</comment>
<evidence type="ECO:0000313" key="3">
    <source>
        <dbReference type="Proteomes" id="UP000799777"/>
    </source>
</evidence>
<dbReference type="AlphaFoldDB" id="A0A9P4HI04"/>
<evidence type="ECO:0000256" key="1">
    <source>
        <dbReference type="SAM" id="MobiDB-lite"/>
    </source>
</evidence>
<feature type="region of interest" description="Disordered" evidence="1">
    <location>
        <begin position="173"/>
        <end position="200"/>
    </location>
</feature>
<sequence length="231" mass="26501">MRKRREEQEREALERPKKEQEKAERLKRAEERKRAAKAKVKADRSNEATRRACEQREKDAQLRMAKAQLKEKHDKFWREMKANGDDVTMHELEYTIDIGWTKTKGAAKCLFCDEDIKYYSFRCAEGGAVACNPCKNHMCRFVPLQQDGSENEGCGATNVNGHDKHDEEEMYAGTESDPINLDTDDADGNGGATQKKERVGTSWYQQKVRNRFGNFTGNLNAVAFKTELAVR</sequence>
<protein>
    <submittedName>
        <fullName evidence="2">Uncharacterized protein</fullName>
    </submittedName>
</protein>
<feature type="compositionally biased region" description="Basic and acidic residues" evidence="1">
    <location>
        <begin position="1"/>
        <end position="33"/>
    </location>
</feature>
<dbReference type="OrthoDB" id="10250354at2759"/>
<accession>A0A9P4HI04</accession>
<gene>
    <name evidence="2" type="ORF">EK21DRAFT_108342</name>
</gene>